<dbReference type="CTD" id="84072"/>
<evidence type="ECO:0000259" key="14">
    <source>
        <dbReference type="PROSITE" id="PS50815"/>
    </source>
</evidence>
<dbReference type="InterPro" id="IPR003511">
    <property type="entry name" value="HORMA_dom"/>
</dbReference>
<comment type="subcellular location">
    <subcellularLocation>
        <location evidence="2">Chromosome</location>
    </subcellularLocation>
    <subcellularLocation>
        <location evidence="1">Nucleus</location>
    </subcellularLocation>
</comment>
<dbReference type="GeneID" id="100408598"/>
<dbReference type="RefSeq" id="XP_035136045.1">
    <property type="nucleotide sequence ID" value="XM_035280154.2"/>
</dbReference>
<dbReference type="RefSeq" id="XP_035136044.1">
    <property type="nucleotide sequence ID" value="XM_035280153.2"/>
</dbReference>
<evidence type="ECO:0000256" key="8">
    <source>
        <dbReference type="ARBA" id="ARBA00023242"/>
    </source>
</evidence>
<protein>
    <recommendedName>
        <fullName evidence="10">HORMA domain-containing protein 1</fullName>
    </recommendedName>
</protein>
<reference evidence="15" key="2">
    <citation type="submission" date="2025-08" db="UniProtKB">
        <authorList>
            <consortium name="Ensembl"/>
        </authorList>
    </citation>
    <scope>IDENTIFICATION</scope>
</reference>
<dbReference type="Proteomes" id="UP000008225">
    <property type="component" value="Chromosome 18"/>
</dbReference>
<evidence type="ECO:0000256" key="9">
    <source>
        <dbReference type="ARBA" id="ARBA00023254"/>
    </source>
</evidence>
<evidence type="ECO:0000313" key="15">
    <source>
        <dbReference type="Ensembl" id="ENSCJAP00000012483.4"/>
    </source>
</evidence>
<dbReference type="FunFam" id="3.30.900.10:FF:000006">
    <property type="entry name" value="HORMA domain-containing protein 1"/>
    <property type="match status" value="1"/>
</dbReference>
<sequence length="386" mass="44119">MATAQLQRTSMSALVFPNKISTEHQSLVLVKRLLAVSVSCITYLRGIFPECAYGTRYLDDLCVKILREDKNCPGSTQLVKWMLGCYDALQKKYVYTNPEDPQTISECYQFKFKYTNNGPLMDFVSKNQSSRSSMSSTDTKKASILLIRKIYVLMQNLGPLPNDVCLTMKLFYYDEVTPPDYQPPGFKDGDCEGVIFEGEPMYLNVGEVSTPFHTFKVKVTTERERMENVDSSILSPKQIKTPFPKILRDKDVEDEQEHYRNDDLDTETKMEEQEKVPGSSELGEPSLVCEEDEIMRSKQSSDLSISHSQVEQLVNKTSELDMSEGKTRSGKVFQNKMANGNPPVKSSRENRKRSHHESGRIVLHHFDSSQESVSKRRKFSEPKEHI</sequence>
<dbReference type="HOGENOM" id="CLU_058638_1_0_1"/>
<accession>F7E4Y9</accession>
<feature type="compositionally biased region" description="Polar residues" evidence="13">
    <location>
        <begin position="297"/>
        <end position="317"/>
    </location>
</feature>
<dbReference type="Gene3D" id="3.30.900.10">
    <property type="entry name" value="HORMA domain"/>
    <property type="match status" value="1"/>
</dbReference>
<evidence type="ECO:0000256" key="6">
    <source>
        <dbReference type="ARBA" id="ARBA00022871"/>
    </source>
</evidence>
<comment type="function">
    <text evidence="11">Plays a key role in meiotic progression. Regulates 3 different functions during meiosis: ensures that sufficient numbers of processed DNA double-strand breaks (DSBs) are available for successful homology search by increasing the steady-state numbers of single-stranded DSB ends. Promotes synaptonemal-complex formation independently of its role in homology search. Plays a key role in the male mid-pachytene checkpoint and the female meiotic prophase checkpoint: required for efficient build-up of ATR activity on unsynapsed chromosome regions, a process believed to form the basis of meiotic silencing of unsynapsed chromatin (MSUC) and meiotic prophase quality control in both sexes.</text>
</comment>
<dbReference type="GO" id="GO:0007283">
    <property type="term" value="P:spermatogenesis"/>
    <property type="evidence" value="ECO:0007669"/>
    <property type="project" value="UniProtKB-KW"/>
</dbReference>
<dbReference type="Ensembl" id="ENSCJAT00000013158.4">
    <property type="protein sequence ID" value="ENSCJAP00000012483.4"/>
    <property type="gene ID" value="ENSCJAG00000006705.4"/>
</dbReference>
<feature type="region of interest" description="Disordered" evidence="13">
    <location>
        <begin position="250"/>
        <end position="386"/>
    </location>
</feature>
<feature type="compositionally biased region" description="Basic and acidic residues" evidence="13">
    <location>
        <begin position="356"/>
        <end position="368"/>
    </location>
</feature>
<evidence type="ECO:0000256" key="3">
    <source>
        <dbReference type="ARBA" id="ARBA00022454"/>
    </source>
</evidence>
<evidence type="ECO:0000256" key="2">
    <source>
        <dbReference type="ARBA" id="ARBA00004286"/>
    </source>
</evidence>
<keyword evidence="4" id="KW-0597">Phosphoprotein</keyword>
<dbReference type="GO" id="GO:0051321">
    <property type="term" value="P:meiotic cell cycle"/>
    <property type="evidence" value="ECO:0007669"/>
    <property type="project" value="UniProtKB-KW"/>
</dbReference>
<keyword evidence="9" id="KW-0469">Meiosis</keyword>
<feature type="compositionally biased region" description="Basic and acidic residues" evidence="13">
    <location>
        <begin position="250"/>
        <end position="275"/>
    </location>
</feature>
<gene>
    <name evidence="15" type="primary">HORMAD1</name>
</gene>
<evidence type="ECO:0000256" key="5">
    <source>
        <dbReference type="ARBA" id="ARBA00022782"/>
    </source>
</evidence>
<dbReference type="GO" id="GO:0048477">
    <property type="term" value="P:oogenesis"/>
    <property type="evidence" value="ECO:0007669"/>
    <property type="project" value="UniProtKB-KW"/>
</dbReference>
<keyword evidence="3" id="KW-0158">Chromosome</keyword>
<keyword evidence="8" id="KW-0539">Nucleus</keyword>
<comment type="subunit">
    <text evidence="12">Interacts with HORMAD2. Interacts with IHO1.</text>
</comment>
<evidence type="ECO:0000256" key="4">
    <source>
        <dbReference type="ARBA" id="ARBA00022553"/>
    </source>
</evidence>
<dbReference type="PANTHER" id="PTHR48225:SF1">
    <property type="entry name" value="HORMA DOMAIN-CONTAINING PROTEIN 1"/>
    <property type="match status" value="1"/>
</dbReference>
<evidence type="ECO:0000256" key="7">
    <source>
        <dbReference type="ARBA" id="ARBA00022943"/>
    </source>
</evidence>
<proteinExistence type="predicted"/>
<dbReference type="InterPro" id="IPR036570">
    <property type="entry name" value="HORMA_dom_sf"/>
</dbReference>
<dbReference type="PROSITE" id="PS50815">
    <property type="entry name" value="HORMA"/>
    <property type="match status" value="1"/>
</dbReference>
<dbReference type="AlphaFoldDB" id="F7E4Y9"/>
<dbReference type="GeneTree" id="ENSGT00390000018130"/>
<reference evidence="15" key="1">
    <citation type="submission" date="2009-03" db="EMBL/GenBank/DDBJ databases">
        <authorList>
            <person name="Warren W."/>
            <person name="Ye L."/>
            <person name="Minx P."/>
            <person name="Worley K."/>
            <person name="Gibbs R."/>
            <person name="Wilson R.K."/>
        </authorList>
    </citation>
    <scope>NUCLEOTIDE SEQUENCE [LARGE SCALE GENOMIC DNA]</scope>
</reference>
<evidence type="ECO:0000256" key="12">
    <source>
        <dbReference type="ARBA" id="ARBA00047046"/>
    </source>
</evidence>
<organism evidence="15 16">
    <name type="scientific">Callithrix jacchus</name>
    <name type="common">White-tufted-ear marmoset</name>
    <name type="synonym">Simia Jacchus</name>
    <dbReference type="NCBI Taxonomy" id="9483"/>
    <lineage>
        <taxon>Eukaryota</taxon>
        <taxon>Metazoa</taxon>
        <taxon>Chordata</taxon>
        <taxon>Craniata</taxon>
        <taxon>Vertebrata</taxon>
        <taxon>Euteleostomi</taxon>
        <taxon>Mammalia</taxon>
        <taxon>Eutheria</taxon>
        <taxon>Euarchontoglires</taxon>
        <taxon>Primates</taxon>
        <taxon>Haplorrhini</taxon>
        <taxon>Platyrrhini</taxon>
        <taxon>Cebidae</taxon>
        <taxon>Callitrichinae</taxon>
        <taxon>Callithrix</taxon>
        <taxon>Callithrix</taxon>
    </lineage>
</organism>
<dbReference type="PANTHER" id="PTHR48225">
    <property type="entry name" value="HORMA DOMAIN-CONTAINING PROTEIN 1"/>
    <property type="match status" value="1"/>
</dbReference>
<feature type="domain" description="HORMA" evidence="14">
    <location>
        <begin position="24"/>
        <end position="219"/>
    </location>
</feature>
<evidence type="ECO:0000256" key="10">
    <source>
        <dbReference type="ARBA" id="ARBA00039811"/>
    </source>
</evidence>
<dbReference type="InterPro" id="IPR051294">
    <property type="entry name" value="HORMA_MeioticProgression"/>
</dbReference>
<reference evidence="15" key="3">
    <citation type="submission" date="2025-09" db="UniProtKB">
        <authorList>
            <consortium name="Ensembl"/>
        </authorList>
    </citation>
    <scope>IDENTIFICATION</scope>
</reference>
<evidence type="ECO:0000256" key="11">
    <source>
        <dbReference type="ARBA" id="ARBA00045323"/>
    </source>
</evidence>
<dbReference type="Pfam" id="PF02301">
    <property type="entry name" value="HORMA"/>
    <property type="match status" value="1"/>
</dbReference>
<evidence type="ECO:0000256" key="1">
    <source>
        <dbReference type="ARBA" id="ARBA00004123"/>
    </source>
</evidence>
<dbReference type="Bgee" id="ENSCJAG00000006705">
    <property type="expression patterns" value="Expressed in testis and 6 other cell types or tissues"/>
</dbReference>
<keyword evidence="6" id="KW-0744">Spermatogenesis</keyword>
<keyword evidence="7" id="KW-0896">Oogenesis</keyword>
<evidence type="ECO:0000313" key="16">
    <source>
        <dbReference type="Proteomes" id="UP000008225"/>
    </source>
</evidence>
<keyword evidence="5" id="KW-0221">Differentiation</keyword>
<dbReference type="GO" id="GO:0005634">
    <property type="term" value="C:nucleus"/>
    <property type="evidence" value="ECO:0007669"/>
    <property type="project" value="UniProtKB-SubCell"/>
</dbReference>
<name>F7E4Y9_CALJA</name>
<dbReference type="SUPFAM" id="SSF56019">
    <property type="entry name" value="The spindle assembly checkpoint protein mad2"/>
    <property type="match status" value="1"/>
</dbReference>
<evidence type="ECO:0000256" key="13">
    <source>
        <dbReference type="SAM" id="MobiDB-lite"/>
    </source>
</evidence>
<dbReference type="GO" id="GO:0005694">
    <property type="term" value="C:chromosome"/>
    <property type="evidence" value="ECO:0007669"/>
    <property type="project" value="UniProtKB-SubCell"/>
</dbReference>
<keyword evidence="16" id="KW-1185">Reference proteome</keyword>